<sequence>MSQAPRRTAIALIAALTAVVMSGCGAPAPTPTPTALSEAEAYAAAEATYRAYVDALNRVDLSDPTTFEPVFALTTGEALAADRKTFSDMHARAYSVSGNTRVQSIVDRRFDSSTGVVELAVCQDVSQVHVVDESGNSVVSPDRPDIQQMRLRAAPLSSGATRALITSFGPDESGVKC</sequence>
<evidence type="ECO:0008006" key="4">
    <source>
        <dbReference type="Google" id="ProtNLM"/>
    </source>
</evidence>
<evidence type="ECO:0000313" key="2">
    <source>
        <dbReference type="EMBL" id="KJL36828.1"/>
    </source>
</evidence>
<feature type="chain" id="PRO_5039037580" description="Nuclear transport factor 2 family protein" evidence="1">
    <location>
        <begin position="27"/>
        <end position="177"/>
    </location>
</feature>
<keyword evidence="1" id="KW-0732">Signal</keyword>
<dbReference type="OrthoDB" id="5077411at2"/>
<reference evidence="2 3" key="1">
    <citation type="submission" date="2015-02" db="EMBL/GenBank/DDBJ databases">
        <title>Draft genome sequences of ten Microbacterium spp. with emphasis on heavy metal contaminated environments.</title>
        <authorList>
            <person name="Corretto E."/>
        </authorList>
    </citation>
    <scope>NUCLEOTIDE SEQUENCE [LARGE SCALE GENOMIC DNA]</scope>
    <source>
        <strain evidence="2 3">DSM 18659</strain>
    </source>
</reference>
<evidence type="ECO:0000313" key="3">
    <source>
        <dbReference type="Proteomes" id="UP000033451"/>
    </source>
</evidence>
<dbReference type="AlphaFoldDB" id="A0A0F0LUQ4"/>
<comment type="caution">
    <text evidence="2">The sequence shown here is derived from an EMBL/GenBank/DDBJ whole genome shotgun (WGS) entry which is preliminary data.</text>
</comment>
<protein>
    <recommendedName>
        <fullName evidence="4">Nuclear transport factor 2 family protein</fullName>
    </recommendedName>
</protein>
<dbReference type="PATRIC" id="fig|400772.4.peg.1403"/>
<keyword evidence="3" id="KW-1185">Reference proteome</keyword>
<feature type="signal peptide" evidence="1">
    <location>
        <begin position="1"/>
        <end position="26"/>
    </location>
</feature>
<dbReference type="Proteomes" id="UP000033451">
    <property type="component" value="Unassembled WGS sequence"/>
</dbReference>
<dbReference type="RefSeq" id="WP_048809133.1">
    <property type="nucleotide sequence ID" value="NZ_DAIQHQ010000001.1"/>
</dbReference>
<dbReference type="PROSITE" id="PS51257">
    <property type="entry name" value="PROKAR_LIPOPROTEIN"/>
    <property type="match status" value="1"/>
</dbReference>
<dbReference type="EMBL" id="JYIY01000071">
    <property type="protein sequence ID" value="KJL36828.1"/>
    <property type="molecule type" value="Genomic_DNA"/>
</dbReference>
<accession>A0A0F0LUQ4</accession>
<organism evidence="2 3">
    <name type="scientific">Microbacterium ginsengisoli</name>
    <dbReference type="NCBI Taxonomy" id="400772"/>
    <lineage>
        <taxon>Bacteria</taxon>
        <taxon>Bacillati</taxon>
        <taxon>Actinomycetota</taxon>
        <taxon>Actinomycetes</taxon>
        <taxon>Micrococcales</taxon>
        <taxon>Microbacteriaceae</taxon>
        <taxon>Microbacterium</taxon>
    </lineage>
</organism>
<gene>
    <name evidence="2" type="ORF">RR49_01380</name>
</gene>
<name>A0A0F0LUQ4_9MICO</name>
<evidence type="ECO:0000256" key="1">
    <source>
        <dbReference type="SAM" id="SignalP"/>
    </source>
</evidence>
<proteinExistence type="predicted"/>
<dbReference type="STRING" id="400772.RR49_01380"/>